<organism evidence="1 2">
    <name type="scientific">Bradyrhizobium niftali</name>
    <dbReference type="NCBI Taxonomy" id="2560055"/>
    <lineage>
        <taxon>Bacteria</taxon>
        <taxon>Pseudomonadati</taxon>
        <taxon>Pseudomonadota</taxon>
        <taxon>Alphaproteobacteria</taxon>
        <taxon>Hyphomicrobiales</taxon>
        <taxon>Nitrobacteraceae</taxon>
        <taxon>Bradyrhizobium</taxon>
    </lineage>
</organism>
<comment type="caution">
    <text evidence="1">The sequence shown here is derived from an EMBL/GenBank/DDBJ whole genome shotgun (WGS) entry which is preliminary data.</text>
</comment>
<evidence type="ECO:0000313" key="2">
    <source>
        <dbReference type="Proteomes" id="UP000297966"/>
    </source>
</evidence>
<protein>
    <submittedName>
        <fullName evidence="1">Uncharacterized protein</fullName>
    </submittedName>
</protein>
<sequence>MWTQGQRDRLAVEHQILQNEGFTQFSVYRNPSDDTYYASGYATSNAGRNYFLYMPIPSGFPAQRPPLYITDPIPLLTYNGTPISSLGVSHAMHTLTPHAGGWVQVCHWRDARWHSGIVLQKVFLKALIWIEAYEQHLATGRDLADFVRSMAEVA</sequence>
<dbReference type="Proteomes" id="UP000297966">
    <property type="component" value="Unassembled WGS sequence"/>
</dbReference>
<dbReference type="InterPro" id="IPR016135">
    <property type="entry name" value="UBQ-conjugating_enzyme/RWD"/>
</dbReference>
<dbReference type="EMBL" id="SPQT01000005">
    <property type="protein sequence ID" value="TFV48276.1"/>
    <property type="molecule type" value="Genomic_DNA"/>
</dbReference>
<dbReference type="AlphaFoldDB" id="A0A4Y9LZL1"/>
<proteinExistence type="predicted"/>
<dbReference type="RefSeq" id="WP_135174448.1">
    <property type="nucleotide sequence ID" value="NZ_SPQT01000005.1"/>
</dbReference>
<reference evidence="1 2" key="1">
    <citation type="submission" date="2019-03" db="EMBL/GenBank/DDBJ databases">
        <title>Bradyrhizobium diversity isolated from nodules of Chamaecrista fasciculata.</title>
        <authorList>
            <person name="Klepa M.S."/>
            <person name="Urquiaga M.O."/>
            <person name="Hungria M."/>
            <person name="Delamuta J.R."/>
        </authorList>
    </citation>
    <scope>NUCLEOTIDE SEQUENCE [LARGE SCALE GENOMIC DNA]</scope>
    <source>
        <strain evidence="1 2">CNPSo 3448</strain>
    </source>
</reference>
<evidence type="ECO:0000313" key="1">
    <source>
        <dbReference type="EMBL" id="TFV48276.1"/>
    </source>
</evidence>
<keyword evidence="2" id="KW-1185">Reference proteome</keyword>
<gene>
    <name evidence="1" type="ORF">E4K65_12735</name>
</gene>
<name>A0A4Y9LZL1_9BRAD</name>
<dbReference type="OrthoDB" id="9806612at2"/>
<accession>A0A4Y9LZL1</accession>
<dbReference type="SUPFAM" id="SSF54495">
    <property type="entry name" value="UBC-like"/>
    <property type="match status" value="1"/>
</dbReference>